<proteinExistence type="predicted"/>
<feature type="non-terminal residue" evidence="1">
    <location>
        <position position="905"/>
    </location>
</feature>
<gene>
    <name evidence="1" type="ORF">LCGC14_1793110</name>
</gene>
<reference evidence="1" key="1">
    <citation type="journal article" date="2015" name="Nature">
        <title>Complex archaea that bridge the gap between prokaryotes and eukaryotes.</title>
        <authorList>
            <person name="Spang A."/>
            <person name="Saw J.H."/>
            <person name="Jorgensen S.L."/>
            <person name="Zaremba-Niedzwiedzka K."/>
            <person name="Martijn J."/>
            <person name="Lind A.E."/>
            <person name="van Eijk R."/>
            <person name="Schleper C."/>
            <person name="Guy L."/>
            <person name="Ettema T.J."/>
        </authorList>
    </citation>
    <scope>NUCLEOTIDE SEQUENCE</scope>
</reference>
<organism evidence="1">
    <name type="scientific">marine sediment metagenome</name>
    <dbReference type="NCBI Taxonomy" id="412755"/>
    <lineage>
        <taxon>unclassified sequences</taxon>
        <taxon>metagenomes</taxon>
        <taxon>ecological metagenomes</taxon>
    </lineage>
</organism>
<evidence type="ECO:0000313" key="1">
    <source>
        <dbReference type="EMBL" id="KKM01570.1"/>
    </source>
</evidence>
<sequence>TEIESFDADEAPEDDSYQLSLSNNPLFYPDSEWLEYLNIYDEDGNYYTAGITGNDHQLLFNSATDTFTWNPNFNQFPEYFGMEFQEPLIIEPNKTLYIEYVTNTSWAEPIFIDVENVDLSSIRMIYDYNYLLKPEHYDWYSGLFGVKHSYENIAYSLKDETEYEVVQYYYEEFTVFSNDAQYIHTFDIGDLTFEDDFINISLYKVIGLTPTFGTEILTNNDDFTVVLDKATNKLTITDLNASNGLLDTFDQIMAIVNFSYGPISRYTEIYMKDTFNLTYLSDVKDTFYNYIEVDYQYSAESGSVLFSESSESITSETTLLEPIDFNRNPDVSNANKNLIGYNSELYDHFEIYKDESTITYTADIDMDGEPDYKQTIDIDKDGIIDIVRYGIDDPEDSNEIYWYTIIQDFKNQEVSISRELQEEQRTKWFDIDDTLFAHYDFNLGKLLKIVLTLPLLPLHISKMLLPDVDYWAQKSTQTLIDKEEYTQSSYYSIKSDTDRDGYADSQIDFESSKVGIYYEITEYKKTILAAKVQDIFTYLAEYVTRSIISLFTGITEDIVFNKDLKPEYLESGNFSQTNTLTRMNAPVLQATYRKFTENTTTSYIDNFEQASITVTDWSQGEIEEQRVYTDMFENYEVEDVESFFSDVSTEHKVTNVETGQEYSISFDPELPYAHPANITWETTTWGSDNIPVQYDSLQVINLINEDDSYTTNKFEETIKIRIPNRFSLYNDYGKTSRAQVKDDGYAEFEVKGVLITPPDGRVYYTSDVESFVSGTAKTTGSYFYVDSDLNGYYETVYIIKYYRTERFGTPVYYVMSIGFNNDGIYDFAPYERLHTIENSVDDFSNLAYESTQFGTDWVYNFGKLQDMEILEKEESILEKYNLKQKDTLFAVYKLVDQSEQNSKFS</sequence>
<accession>A0A0F9GRZ1</accession>
<feature type="non-terminal residue" evidence="1">
    <location>
        <position position="1"/>
    </location>
</feature>
<name>A0A0F9GRZ1_9ZZZZ</name>
<dbReference type="AlphaFoldDB" id="A0A0F9GRZ1"/>
<protein>
    <submittedName>
        <fullName evidence="1">Uncharacterized protein</fullName>
    </submittedName>
</protein>
<dbReference type="EMBL" id="LAZR01017162">
    <property type="protein sequence ID" value="KKM01570.1"/>
    <property type="molecule type" value="Genomic_DNA"/>
</dbReference>
<comment type="caution">
    <text evidence="1">The sequence shown here is derived from an EMBL/GenBank/DDBJ whole genome shotgun (WGS) entry which is preliminary data.</text>
</comment>